<evidence type="ECO:0000313" key="3">
    <source>
        <dbReference type="EMBL" id="RAV97882.1"/>
    </source>
</evidence>
<feature type="domain" description="Response regulatory" evidence="2">
    <location>
        <begin position="4"/>
        <end position="131"/>
    </location>
</feature>
<dbReference type="InterPro" id="IPR011006">
    <property type="entry name" value="CheY-like_superfamily"/>
</dbReference>
<protein>
    <recommendedName>
        <fullName evidence="2">Response regulatory domain-containing protein</fullName>
    </recommendedName>
</protein>
<keyword evidence="1" id="KW-0597">Phosphoprotein</keyword>
<dbReference type="Gene3D" id="3.40.50.2300">
    <property type="match status" value="1"/>
</dbReference>
<sequence>MKKMILFIEDDYLYNYASKRTVQEFDKDIEVLIALNGNQALNMLCRLEVESKLFPFLIFMDFDLPKMGYDFMQRLSRFNFYGKYVNKVIGMTSSDQSFPAHQYGNSRLGSPRYIAKPLSDETLLGLLKADLELVTHE</sequence>
<dbReference type="Proteomes" id="UP000251889">
    <property type="component" value="Unassembled WGS sequence"/>
</dbReference>
<proteinExistence type="predicted"/>
<comment type="caution">
    <text evidence="3">The sequence shown here is derived from an EMBL/GenBank/DDBJ whole genome shotgun (WGS) entry which is preliminary data.</text>
</comment>
<dbReference type="Pfam" id="PF00072">
    <property type="entry name" value="Response_reg"/>
    <property type="match status" value="1"/>
</dbReference>
<name>A0A364XVY3_9BACT</name>
<feature type="modified residue" description="4-aspartylphosphate" evidence="1">
    <location>
        <position position="61"/>
    </location>
</feature>
<reference evidence="3 4" key="1">
    <citation type="submission" date="2018-06" db="EMBL/GenBank/DDBJ databases">
        <title>Chryseolinea flavus sp. nov., a member of the phylum Bacteroidetes isolated from soil.</title>
        <authorList>
            <person name="Li Y."/>
            <person name="Wang J."/>
        </authorList>
    </citation>
    <scope>NUCLEOTIDE SEQUENCE [LARGE SCALE GENOMIC DNA]</scope>
    <source>
        <strain evidence="3 4">SDU1-6</strain>
    </source>
</reference>
<accession>A0A364XVY3</accession>
<organism evidence="3 4">
    <name type="scientific">Pseudochryseolinea flava</name>
    <dbReference type="NCBI Taxonomy" id="2059302"/>
    <lineage>
        <taxon>Bacteria</taxon>
        <taxon>Pseudomonadati</taxon>
        <taxon>Bacteroidota</taxon>
        <taxon>Cytophagia</taxon>
        <taxon>Cytophagales</taxon>
        <taxon>Fulvivirgaceae</taxon>
        <taxon>Pseudochryseolinea</taxon>
    </lineage>
</organism>
<dbReference type="InterPro" id="IPR001789">
    <property type="entry name" value="Sig_transdc_resp-reg_receiver"/>
</dbReference>
<keyword evidence="4" id="KW-1185">Reference proteome</keyword>
<dbReference type="GO" id="GO:0000160">
    <property type="term" value="P:phosphorelay signal transduction system"/>
    <property type="evidence" value="ECO:0007669"/>
    <property type="project" value="InterPro"/>
</dbReference>
<dbReference type="PROSITE" id="PS50110">
    <property type="entry name" value="RESPONSE_REGULATORY"/>
    <property type="match status" value="1"/>
</dbReference>
<dbReference type="AlphaFoldDB" id="A0A364XVY3"/>
<gene>
    <name evidence="3" type="ORF">DQQ10_26360</name>
</gene>
<dbReference type="OrthoDB" id="7631574at2"/>
<dbReference type="SUPFAM" id="SSF52172">
    <property type="entry name" value="CheY-like"/>
    <property type="match status" value="1"/>
</dbReference>
<evidence type="ECO:0000259" key="2">
    <source>
        <dbReference type="PROSITE" id="PS50110"/>
    </source>
</evidence>
<evidence type="ECO:0000313" key="4">
    <source>
        <dbReference type="Proteomes" id="UP000251889"/>
    </source>
</evidence>
<dbReference type="RefSeq" id="WP_112749945.1">
    <property type="nucleotide sequence ID" value="NZ_QMFY01000025.1"/>
</dbReference>
<evidence type="ECO:0000256" key="1">
    <source>
        <dbReference type="PROSITE-ProRule" id="PRU00169"/>
    </source>
</evidence>
<dbReference type="EMBL" id="QMFY01000025">
    <property type="protein sequence ID" value="RAV97882.1"/>
    <property type="molecule type" value="Genomic_DNA"/>
</dbReference>